<keyword evidence="3" id="KW-1185">Reference proteome</keyword>
<protein>
    <submittedName>
        <fullName evidence="2">Uncharacterized protein</fullName>
    </submittedName>
</protein>
<feature type="region of interest" description="Disordered" evidence="1">
    <location>
        <begin position="34"/>
        <end position="160"/>
    </location>
</feature>
<dbReference type="Proteomes" id="UP000309038">
    <property type="component" value="Unassembled WGS sequence"/>
</dbReference>
<sequence length="160" mass="16604">MSKKLCALSNLRASSAYVSITKFLATAYEGSASSPTRLSTRRILSDEANVGHHTHRERYKEAPPDDLEQQNKNQLQPLPSNHSPKFYSNIIMPAKAGARSTGGAAKTTGPDAARIQSTQAKAGADTGKGTFPARAQAAAARNAGTGPASAPKAAKGGKAT</sequence>
<evidence type="ECO:0000313" key="3">
    <source>
        <dbReference type="Proteomes" id="UP000309038"/>
    </source>
</evidence>
<evidence type="ECO:0000313" key="2">
    <source>
        <dbReference type="EMBL" id="THH00562.1"/>
    </source>
</evidence>
<dbReference type="EMBL" id="SGPJ01000046">
    <property type="protein sequence ID" value="THH00562.1"/>
    <property type="molecule type" value="Genomic_DNA"/>
</dbReference>
<proteinExistence type="predicted"/>
<name>A0A4S4KPN7_9APHY</name>
<reference evidence="2 3" key="1">
    <citation type="submission" date="2019-02" db="EMBL/GenBank/DDBJ databases">
        <title>Genome sequencing of the rare red list fungi Phlebia centrifuga.</title>
        <authorList>
            <person name="Buettner E."/>
            <person name="Kellner H."/>
        </authorList>
    </citation>
    <scope>NUCLEOTIDE SEQUENCE [LARGE SCALE GENOMIC DNA]</scope>
    <source>
        <strain evidence="2 3">DSM 108282</strain>
    </source>
</reference>
<evidence type="ECO:0000256" key="1">
    <source>
        <dbReference type="SAM" id="MobiDB-lite"/>
    </source>
</evidence>
<accession>A0A4S4KPN7</accession>
<feature type="compositionally biased region" description="Polar residues" evidence="1">
    <location>
        <begin position="70"/>
        <end position="83"/>
    </location>
</feature>
<organism evidence="2 3">
    <name type="scientific">Hermanssonia centrifuga</name>
    <dbReference type="NCBI Taxonomy" id="98765"/>
    <lineage>
        <taxon>Eukaryota</taxon>
        <taxon>Fungi</taxon>
        <taxon>Dikarya</taxon>
        <taxon>Basidiomycota</taxon>
        <taxon>Agaricomycotina</taxon>
        <taxon>Agaricomycetes</taxon>
        <taxon>Polyporales</taxon>
        <taxon>Meruliaceae</taxon>
        <taxon>Hermanssonia</taxon>
    </lineage>
</organism>
<dbReference type="AlphaFoldDB" id="A0A4S4KPN7"/>
<comment type="caution">
    <text evidence="2">The sequence shown here is derived from an EMBL/GenBank/DDBJ whole genome shotgun (WGS) entry which is preliminary data.</text>
</comment>
<gene>
    <name evidence="2" type="ORF">EW026_g1987</name>
</gene>
<feature type="compositionally biased region" description="Low complexity" evidence="1">
    <location>
        <begin position="132"/>
        <end position="160"/>
    </location>
</feature>